<dbReference type="InterPro" id="IPR011992">
    <property type="entry name" value="EF-hand-dom_pair"/>
</dbReference>
<dbReference type="AlphaFoldDB" id="A0A061RHH3"/>
<evidence type="ECO:0000259" key="2">
    <source>
        <dbReference type="PROSITE" id="PS50222"/>
    </source>
</evidence>
<dbReference type="PROSITE" id="PS50222">
    <property type="entry name" value="EF_HAND_2"/>
    <property type="match status" value="1"/>
</dbReference>
<reference evidence="3" key="1">
    <citation type="submission" date="2014-05" db="EMBL/GenBank/DDBJ databases">
        <title>The transcriptome of the halophilic microalga Tetraselmis sp. GSL018 isolated from the Great Salt Lake, Utah.</title>
        <authorList>
            <person name="Jinkerson R.E."/>
            <person name="D'Adamo S."/>
            <person name="Posewitz M.C."/>
        </authorList>
    </citation>
    <scope>NUCLEOTIDE SEQUENCE</scope>
    <source>
        <strain evidence="3">GSL018</strain>
    </source>
</reference>
<sequence length="268" mass="29929">MQSEDQGIFYLVKLFDDADLKGDGVVDADELRWAFLAVGKKVPWRLLDVWIYQQSGCRKYELTRTEFLKSISEVLCSESPSWPPFKDLCSPEGRRLLDCALVRRRVTSDVSLLPGGQEIVTNVEEGPQNIAPEEQSRNRSPSGLSKRLFKPIRLLRSCVTEDTKTVTEPQNVGQATKCASSDMRRSSSVSELPACHFAPLEMPRYKSNRRAAGVHGRSRSQSSTKSEQLSMLCNLPKPQGIRASSETSPAQQLPKRRSVVDLTSSVDI</sequence>
<name>A0A061RHH3_9CHLO</name>
<dbReference type="EMBL" id="GBEZ01016274">
    <property type="protein sequence ID" value="JAC69961.1"/>
    <property type="molecule type" value="Transcribed_RNA"/>
</dbReference>
<gene>
    <name evidence="3" type="ORF">TSPGSL018_5168</name>
</gene>
<proteinExistence type="predicted"/>
<organism evidence="3">
    <name type="scientific">Tetraselmis sp. GSL018</name>
    <dbReference type="NCBI Taxonomy" id="582737"/>
    <lineage>
        <taxon>Eukaryota</taxon>
        <taxon>Viridiplantae</taxon>
        <taxon>Chlorophyta</taxon>
        <taxon>core chlorophytes</taxon>
        <taxon>Chlorodendrophyceae</taxon>
        <taxon>Chlorodendrales</taxon>
        <taxon>Chlorodendraceae</taxon>
        <taxon>Tetraselmis</taxon>
    </lineage>
</organism>
<feature type="compositionally biased region" description="Polar residues" evidence="1">
    <location>
        <begin position="242"/>
        <end position="251"/>
    </location>
</feature>
<feature type="region of interest" description="Disordered" evidence="1">
    <location>
        <begin position="124"/>
        <end position="144"/>
    </location>
</feature>
<dbReference type="SUPFAM" id="SSF47473">
    <property type="entry name" value="EF-hand"/>
    <property type="match status" value="1"/>
</dbReference>
<protein>
    <recommendedName>
        <fullName evidence="2">EF-hand domain-containing protein</fullName>
    </recommendedName>
</protein>
<evidence type="ECO:0000256" key="1">
    <source>
        <dbReference type="SAM" id="MobiDB-lite"/>
    </source>
</evidence>
<dbReference type="InterPro" id="IPR002048">
    <property type="entry name" value="EF_hand_dom"/>
</dbReference>
<dbReference type="Gene3D" id="1.10.238.10">
    <property type="entry name" value="EF-hand"/>
    <property type="match status" value="1"/>
</dbReference>
<feature type="compositionally biased region" description="Polar residues" evidence="1">
    <location>
        <begin position="219"/>
        <end position="231"/>
    </location>
</feature>
<feature type="region of interest" description="Disordered" evidence="1">
    <location>
        <begin position="165"/>
        <end position="185"/>
    </location>
</feature>
<feature type="domain" description="EF-hand" evidence="2">
    <location>
        <begin position="6"/>
        <end position="41"/>
    </location>
</feature>
<dbReference type="GO" id="GO:0005509">
    <property type="term" value="F:calcium ion binding"/>
    <property type="evidence" value="ECO:0007669"/>
    <property type="project" value="InterPro"/>
</dbReference>
<accession>A0A061RHH3</accession>
<evidence type="ECO:0000313" key="3">
    <source>
        <dbReference type="EMBL" id="JAC69961.1"/>
    </source>
</evidence>
<feature type="compositionally biased region" description="Polar residues" evidence="1">
    <location>
        <begin position="166"/>
        <end position="179"/>
    </location>
</feature>
<feature type="region of interest" description="Disordered" evidence="1">
    <location>
        <begin position="208"/>
        <end position="268"/>
    </location>
</feature>